<dbReference type="CDD" id="cd00174">
    <property type="entry name" value="SH3"/>
    <property type="match status" value="1"/>
</dbReference>
<evidence type="ECO:0000259" key="8">
    <source>
        <dbReference type="PROSITE" id="PS50105"/>
    </source>
</evidence>
<dbReference type="GO" id="GO:0000724">
    <property type="term" value="P:double-strand break repair via homologous recombination"/>
    <property type="evidence" value="ECO:0007669"/>
    <property type="project" value="InterPro"/>
</dbReference>
<dbReference type="PANTHER" id="PTHR11289">
    <property type="entry name" value="BREAST CANCER TYPE 2 SUSCEPTIBILITY PROTEIN BRCA2"/>
    <property type="match status" value="1"/>
</dbReference>
<name>A0A8H6SXG6_9AGAR</name>
<dbReference type="Pfam" id="PF00169">
    <property type="entry name" value="PH"/>
    <property type="match status" value="1"/>
</dbReference>
<dbReference type="Gene3D" id="2.40.50.140">
    <property type="entry name" value="Nucleic acid-binding proteins"/>
    <property type="match status" value="2"/>
</dbReference>
<feature type="region of interest" description="Disordered" evidence="4">
    <location>
        <begin position="1372"/>
        <end position="1421"/>
    </location>
</feature>
<evidence type="ECO:0000313" key="9">
    <source>
        <dbReference type="EMBL" id="KAF7307159.1"/>
    </source>
</evidence>
<comment type="caution">
    <text evidence="9">The sequence shown here is derived from an EMBL/GenBank/DDBJ whole genome shotgun (WGS) entry which is preliminary data.</text>
</comment>
<feature type="domain" description="Calponin-homology (CH)" evidence="7">
    <location>
        <begin position="1855"/>
        <end position="1963"/>
    </location>
</feature>
<feature type="region of interest" description="Disordered" evidence="4">
    <location>
        <begin position="1285"/>
        <end position="1323"/>
    </location>
</feature>
<organism evidence="9 10">
    <name type="scientific">Mycena indigotica</name>
    <dbReference type="NCBI Taxonomy" id="2126181"/>
    <lineage>
        <taxon>Eukaryota</taxon>
        <taxon>Fungi</taxon>
        <taxon>Dikarya</taxon>
        <taxon>Basidiomycota</taxon>
        <taxon>Agaricomycotina</taxon>
        <taxon>Agaricomycetes</taxon>
        <taxon>Agaricomycetidae</taxon>
        <taxon>Agaricales</taxon>
        <taxon>Marasmiineae</taxon>
        <taxon>Mycenaceae</taxon>
        <taxon>Mycena</taxon>
    </lineage>
</organism>
<dbReference type="InterPro" id="IPR001849">
    <property type="entry name" value="PH_domain"/>
</dbReference>
<keyword evidence="1 3" id="KW-0728">SH3 domain</keyword>
<dbReference type="InterPro" id="IPR012340">
    <property type="entry name" value="NA-bd_OB-fold"/>
</dbReference>
<dbReference type="PROSITE" id="PS50002">
    <property type="entry name" value="SH3"/>
    <property type="match status" value="1"/>
</dbReference>
<feature type="region of interest" description="Disordered" evidence="4">
    <location>
        <begin position="177"/>
        <end position="211"/>
    </location>
</feature>
<dbReference type="InterPro" id="IPR013761">
    <property type="entry name" value="SAM/pointed_sf"/>
</dbReference>
<feature type="domain" description="SAM" evidence="8">
    <location>
        <begin position="1192"/>
        <end position="1257"/>
    </location>
</feature>
<dbReference type="OrthoDB" id="73680at2759"/>
<dbReference type="SUPFAM" id="SSF50729">
    <property type="entry name" value="PH domain-like"/>
    <property type="match status" value="1"/>
</dbReference>
<dbReference type="SUPFAM" id="SSF50249">
    <property type="entry name" value="Nucleic acid-binding proteins"/>
    <property type="match status" value="2"/>
</dbReference>
<dbReference type="CDD" id="cd09535">
    <property type="entry name" value="SAM_BOI-like_fungal"/>
    <property type="match status" value="1"/>
</dbReference>
<feature type="region of interest" description="Disordered" evidence="4">
    <location>
        <begin position="1164"/>
        <end position="1190"/>
    </location>
</feature>
<feature type="region of interest" description="Disordered" evidence="4">
    <location>
        <begin position="633"/>
        <end position="653"/>
    </location>
</feature>
<feature type="region of interest" description="Disordered" evidence="4">
    <location>
        <begin position="995"/>
        <end position="1078"/>
    </location>
</feature>
<accession>A0A8H6SXG6</accession>
<evidence type="ECO:0000256" key="1">
    <source>
        <dbReference type="ARBA" id="ARBA00022443"/>
    </source>
</evidence>
<dbReference type="Proteomes" id="UP000636479">
    <property type="component" value="Unassembled WGS sequence"/>
</dbReference>
<evidence type="ECO:0000259" key="5">
    <source>
        <dbReference type="PROSITE" id="PS50002"/>
    </source>
</evidence>
<evidence type="ECO:0000259" key="7">
    <source>
        <dbReference type="PROSITE" id="PS50021"/>
    </source>
</evidence>
<dbReference type="CDD" id="cd13316">
    <property type="entry name" value="PH_Boi"/>
    <property type="match status" value="1"/>
</dbReference>
<evidence type="ECO:0000259" key="6">
    <source>
        <dbReference type="PROSITE" id="PS50003"/>
    </source>
</evidence>
<dbReference type="PROSITE" id="PS50003">
    <property type="entry name" value="PH_DOMAIN"/>
    <property type="match status" value="1"/>
</dbReference>
<dbReference type="SMART" id="SM00454">
    <property type="entry name" value="SAM"/>
    <property type="match status" value="1"/>
</dbReference>
<dbReference type="CDD" id="cd04493">
    <property type="entry name" value="BRCA2DBD_OB1"/>
    <property type="match status" value="1"/>
</dbReference>
<feature type="compositionally biased region" description="Acidic residues" evidence="4">
    <location>
        <begin position="955"/>
        <end position="967"/>
    </location>
</feature>
<dbReference type="InterPro" id="IPR036315">
    <property type="entry name" value="BRCA2_hlx_sf"/>
</dbReference>
<dbReference type="PROSITE" id="PS50021">
    <property type="entry name" value="CH"/>
    <property type="match status" value="1"/>
</dbReference>
<feature type="region of interest" description="Disordered" evidence="4">
    <location>
        <begin position="1762"/>
        <end position="1790"/>
    </location>
</feature>
<feature type="region of interest" description="Disordered" evidence="4">
    <location>
        <begin position="1"/>
        <end position="102"/>
    </location>
</feature>
<dbReference type="GeneID" id="59344402"/>
<feature type="region of interest" description="Disordered" evidence="4">
    <location>
        <begin position="1825"/>
        <end position="1850"/>
    </location>
</feature>
<dbReference type="GO" id="GO:0006355">
    <property type="term" value="P:regulation of DNA-templated transcription"/>
    <property type="evidence" value="ECO:0007669"/>
    <property type="project" value="TreeGrafter"/>
</dbReference>
<feature type="domain" description="PH" evidence="6">
    <location>
        <begin position="1638"/>
        <end position="1736"/>
    </location>
</feature>
<dbReference type="InterPro" id="IPR001715">
    <property type="entry name" value="CH_dom"/>
</dbReference>
<feature type="compositionally biased region" description="Low complexity" evidence="4">
    <location>
        <begin position="1599"/>
        <end position="1611"/>
    </location>
</feature>
<gene>
    <name evidence="9" type="ORF">MIND_00509500</name>
</gene>
<dbReference type="Pfam" id="PF07647">
    <property type="entry name" value="SAM_2"/>
    <property type="match status" value="1"/>
</dbReference>
<dbReference type="Pfam" id="PF00018">
    <property type="entry name" value="SH3_1"/>
    <property type="match status" value="1"/>
</dbReference>
<feature type="compositionally biased region" description="Polar residues" evidence="4">
    <location>
        <begin position="1291"/>
        <end position="1323"/>
    </location>
</feature>
<dbReference type="InterPro" id="IPR015525">
    <property type="entry name" value="BRCA2"/>
</dbReference>
<feature type="compositionally biased region" description="Basic and acidic residues" evidence="4">
    <location>
        <begin position="1780"/>
        <end position="1790"/>
    </location>
</feature>
<dbReference type="InterPro" id="IPR015187">
    <property type="entry name" value="BRCA2_OB_1"/>
</dbReference>
<evidence type="ECO:0000313" key="10">
    <source>
        <dbReference type="Proteomes" id="UP000636479"/>
    </source>
</evidence>
<feature type="compositionally biased region" description="Low complexity" evidence="4">
    <location>
        <begin position="1"/>
        <end position="24"/>
    </location>
</feature>
<feature type="region of interest" description="Disordered" evidence="4">
    <location>
        <begin position="855"/>
        <end position="874"/>
    </location>
</feature>
<feature type="compositionally biased region" description="Pro residues" evidence="4">
    <location>
        <begin position="1562"/>
        <end position="1573"/>
    </location>
</feature>
<feature type="region of interest" description="Disordered" evidence="4">
    <location>
        <begin position="1434"/>
        <end position="1577"/>
    </location>
</feature>
<dbReference type="PROSITE" id="PS50105">
    <property type="entry name" value="SAM_DOMAIN"/>
    <property type="match status" value="1"/>
</dbReference>
<dbReference type="SUPFAM" id="SSF81872">
    <property type="entry name" value="BRCA2 helical domain"/>
    <property type="match status" value="1"/>
</dbReference>
<dbReference type="SMART" id="SM00326">
    <property type="entry name" value="SH3"/>
    <property type="match status" value="1"/>
</dbReference>
<feature type="compositionally biased region" description="Acidic residues" evidence="4">
    <location>
        <begin position="1012"/>
        <end position="1026"/>
    </location>
</feature>
<proteinExistence type="predicted"/>
<dbReference type="SUPFAM" id="SSF50044">
    <property type="entry name" value="SH3-domain"/>
    <property type="match status" value="1"/>
</dbReference>
<dbReference type="InterPro" id="IPR001660">
    <property type="entry name" value="SAM"/>
</dbReference>
<feature type="compositionally biased region" description="Pro residues" evidence="4">
    <location>
        <begin position="856"/>
        <end position="870"/>
    </location>
</feature>
<evidence type="ECO:0000256" key="2">
    <source>
        <dbReference type="ARBA" id="ARBA00022658"/>
    </source>
</evidence>
<dbReference type="Gene3D" id="2.30.30.40">
    <property type="entry name" value="SH3 Domains"/>
    <property type="match status" value="1"/>
</dbReference>
<sequence>MTTRRPLSSPSSSPPSKRQRLSSPIYDQQAGNITSEDLEAFDRFEASQSSNADFRNDPENPFAAGAAGFTSASKLHTTRPASPGDRRSSSPPPPEPDYDAWFAPATGVPTMVTFQTARTAATAAPSATFGKASGVGVFQPSSAALAKAKEKMSVWTETTTTTSQSGVENLFKSAASLPRVASPERPIRTLGNATNSPSTPSPAEGFRSASMALSTQSTPSIALSNNKRFKAPTFVNSPLNPNARRPESTLNHMLSTPLRTPYRSAQPLPSSSAVRTKPAFKTPFKAGMKPGQVGHAALLTKQTPVQTTPLKTPTSALPAPTRTVKQFFDLKPPPERKTLRSSGRTPQEYTAADLTQYGVNVAELERITPSIAAYYSFHTTTPELLTELPFTPSKAFGTAAALEELLARGCSLATKRWVDNHWCLILWKLAGMVCLEPELEKDPRTKRWCWEEVMRQLFYRYERELNCGVRPPLRNIATQDAPASCPIVLCVSNITWLDGGMSDDGVALPAHPELEVTDGWYRLRAQVDAPLARAIRRGVIRIGRKVGVVGAQLSNERKEPQEVLEAYNSTKLQFVGNCTHLVPWHTKLGFQTSPWIATMRSLTADGGLVPALDVVLLKVYPVAYIEFIEEDGQKRREGPRSAKEEAQEEEHWKRRREVHESKLREAMDKKEMRYRGYAERLERKAGRSITSGEDEPPDEIDDLYDQLEEADEAAQVLSHISAVNAGWLARCIMNRLEKERERGADEIEQELKTSCPPREVRNFRVIFVQDAVTVRRTSSRTAQLTIWDALKYPAMNMSYVYAVHAFVPEHEDEVPFEVGERIEVVERDDEFGDGWWRGRNLAGKVGLFPQSYTTTVPPPDAPNPTVPPPEADTSVPALQALPEELESPEISPLSPPPDILLNDNGVDGNGEMMKATMTDVQKAIEQLGSRNRSNSVNFDHDARSFSFASTRDERTSDDEETDFDISEGEGWHKGARRKLAEKARQAVAEAEKLEALSTGLSSRTSAPPIEVDISDESENEGDDDDHDIYNSPLREHPYIPEEEEPAEDVDQLGRMRSQEDIPATATAHSFPSTEVPPTPVSLGMPPTVVPIVEPVAVIPLPPSPTPIPPPLETSRDKTVSPGLPSPALSGGQAGVTSKHSSVASSAALAAGVVSKPSSVASAPLSALSEGKQREDSGHAASVGSAPKHPSEWSVEEVVEWLRSKGFDDDVCDKFTEQEITGDVLLDLDVNLLKTEIGIMAFGKRMRIANTIADLRRPPSPSASFSQGYNPQNSPQHAQYAVAYPHPHTAQPYPNSPQYTGHSRTQSQSHSHNSYNGHTSLQSSVGSPLANGYLAQTYGLPNGLLSPESATNGEFLISPVEEQPKTDIVDLGASSNDSMGAKVKGRPAQLTLSPSDGALKATATQSDVVEEDERAVMSESELPASASIRKRIFGARAPSSPHSVNDQGSVNSKENESSVEGKSSSKKKESNIAPGPGRHARGRKSIDASTQGKGAGERLSIFGASFGGTLGRKPAPRYSSGADDDKVDKTSSGFTLPRLNRKNGRPSTPGGAAVPAEGISAPLSPPVGPPPPATPATNPALLRKRTSSGQTTNEVAKAANAAAKASNGTAKAPPASNGNVPSAVSKLKPNMSIIEQIGESDHAGWMRKKGDRYSGWKLRYFVLKGPDLYCLKSSNKSETKIKAYINVVGYKVTVDENVHPGRYGFRIDHDHDKTHFFSSDEKTVVRDWMKAIMKATIGRDYSKPVVSSCNIPTIPLMVAQAMNPAPRPPSPTARAATQRAMRRENTDQPSTRDARVLMLTGFATSDNTPKEERTRLDSFFTNETVDGAANGGAPGSPQSFVPPRPTRRMSTQQAPAPVDEGLVEWANSHLPSHLQIVDPAGPLCDGLGLLRLAESIKGKPSSPPVPDSAFPKDPTDDNLDGLFRLFDLLLDNEVRMGSVSINDIRQGKRDKVIQLLRGLKGWEDKRMQIATSIGKGSAQAGGFMASAY</sequence>
<dbReference type="Gene3D" id="1.10.150.50">
    <property type="entry name" value="Transcription Factor, Ets-1"/>
    <property type="match status" value="1"/>
</dbReference>
<dbReference type="InterPro" id="IPR001452">
    <property type="entry name" value="SH3_domain"/>
</dbReference>
<keyword evidence="2" id="KW-0344">Guanine-nucleotide releasing factor</keyword>
<dbReference type="Gene3D" id="2.30.29.30">
    <property type="entry name" value="Pleckstrin-homology domain (PH domain)/Phosphotyrosine-binding domain (PTB)"/>
    <property type="match status" value="1"/>
</dbReference>
<evidence type="ECO:0000256" key="4">
    <source>
        <dbReference type="SAM" id="MobiDB-lite"/>
    </source>
</evidence>
<reference evidence="9" key="1">
    <citation type="submission" date="2020-05" db="EMBL/GenBank/DDBJ databases">
        <title>Mycena genomes resolve the evolution of fungal bioluminescence.</title>
        <authorList>
            <person name="Tsai I.J."/>
        </authorList>
    </citation>
    <scope>NUCLEOTIDE SEQUENCE</scope>
    <source>
        <strain evidence="9">171206Taipei</strain>
    </source>
</reference>
<keyword evidence="10" id="KW-1185">Reference proteome</keyword>
<feature type="domain" description="SH3" evidence="5">
    <location>
        <begin position="795"/>
        <end position="858"/>
    </location>
</feature>
<dbReference type="SUPFAM" id="SSF47769">
    <property type="entry name" value="SAM/Pointed domain"/>
    <property type="match status" value="1"/>
</dbReference>
<feature type="compositionally biased region" description="Low complexity" evidence="4">
    <location>
        <begin position="1447"/>
        <end position="1461"/>
    </location>
</feature>
<dbReference type="SMART" id="SM00233">
    <property type="entry name" value="PH"/>
    <property type="match status" value="1"/>
</dbReference>
<evidence type="ECO:0000256" key="3">
    <source>
        <dbReference type="PROSITE-ProRule" id="PRU00192"/>
    </source>
</evidence>
<feature type="compositionally biased region" description="Acidic residues" evidence="4">
    <location>
        <begin position="1040"/>
        <end position="1050"/>
    </location>
</feature>
<dbReference type="EMBL" id="JACAZF010000004">
    <property type="protein sequence ID" value="KAF7307159.1"/>
    <property type="molecule type" value="Genomic_DNA"/>
</dbReference>
<feature type="region of interest" description="Disordered" evidence="4">
    <location>
        <begin position="1103"/>
        <end position="1136"/>
    </location>
</feature>
<feature type="region of interest" description="Disordered" evidence="4">
    <location>
        <begin position="1599"/>
        <end position="1621"/>
    </location>
</feature>
<dbReference type="InterPro" id="IPR036028">
    <property type="entry name" value="SH3-like_dom_sf"/>
</dbReference>
<feature type="compositionally biased region" description="Polar residues" evidence="4">
    <location>
        <begin position="25"/>
        <end position="35"/>
    </location>
</feature>
<dbReference type="InterPro" id="IPR011993">
    <property type="entry name" value="PH-like_dom_sf"/>
</dbReference>
<dbReference type="RefSeq" id="XP_037222178.1">
    <property type="nucleotide sequence ID" value="XM_037361886.1"/>
</dbReference>
<dbReference type="Pfam" id="PF09103">
    <property type="entry name" value="BRCA-2_OB1"/>
    <property type="match status" value="1"/>
</dbReference>
<feature type="region of interest" description="Disordered" evidence="4">
    <location>
        <begin position="948"/>
        <end position="974"/>
    </location>
</feature>
<dbReference type="PANTHER" id="PTHR11289:SF0">
    <property type="entry name" value="BREAST CANCER TYPE 2 SUSCEPTIBILITY PROTEIN"/>
    <property type="match status" value="1"/>
</dbReference>
<protein>
    <submittedName>
        <fullName evidence="9">Uncharacterized protein</fullName>
    </submittedName>
</protein>
<feature type="compositionally biased region" description="Low complexity" evidence="4">
    <location>
        <begin position="62"/>
        <end position="83"/>
    </location>
</feature>
<dbReference type="GO" id="GO:0005085">
    <property type="term" value="F:guanyl-nucleotide exchange factor activity"/>
    <property type="evidence" value="ECO:0007669"/>
    <property type="project" value="UniProtKB-KW"/>
</dbReference>